<feature type="compositionally biased region" description="Pro residues" evidence="11">
    <location>
        <begin position="188"/>
        <end position="210"/>
    </location>
</feature>
<dbReference type="InterPro" id="IPR006665">
    <property type="entry name" value="OmpA-like"/>
</dbReference>
<evidence type="ECO:0000259" key="13">
    <source>
        <dbReference type="PROSITE" id="PS51123"/>
    </source>
</evidence>
<name>A0A6V8N8B4_9BACT</name>
<keyword evidence="5 12" id="KW-0732">Signal</keyword>
<evidence type="ECO:0000256" key="5">
    <source>
        <dbReference type="ARBA" id="ARBA00022729"/>
    </source>
</evidence>
<dbReference type="Pfam" id="PF00691">
    <property type="entry name" value="OmpA"/>
    <property type="match status" value="2"/>
</dbReference>
<evidence type="ECO:0000256" key="8">
    <source>
        <dbReference type="ARBA" id="ARBA00023136"/>
    </source>
</evidence>
<evidence type="ECO:0000313" key="14">
    <source>
        <dbReference type="EMBL" id="GFO68822.1"/>
    </source>
</evidence>
<dbReference type="GO" id="GO:0046930">
    <property type="term" value="C:pore complex"/>
    <property type="evidence" value="ECO:0007669"/>
    <property type="project" value="UniProtKB-KW"/>
</dbReference>
<feature type="domain" description="OmpA-like" evidence="13">
    <location>
        <begin position="217"/>
        <end position="335"/>
    </location>
</feature>
<keyword evidence="9" id="KW-0998">Cell outer membrane</keyword>
<dbReference type="InterPro" id="IPR011250">
    <property type="entry name" value="OMP/PagP_B-barrel"/>
</dbReference>
<gene>
    <name evidence="14" type="ORF">GMLC_24010</name>
</gene>
<dbReference type="InterPro" id="IPR027385">
    <property type="entry name" value="Beta-barrel_OMP"/>
</dbReference>
<dbReference type="GO" id="GO:0015288">
    <property type="term" value="F:porin activity"/>
    <property type="evidence" value="ECO:0007669"/>
    <property type="project" value="UniProtKB-KW"/>
</dbReference>
<keyword evidence="15" id="KW-1185">Reference proteome</keyword>
<dbReference type="RefSeq" id="WP_183361369.1">
    <property type="nucleotide sequence ID" value="NZ_BLXZ01000004.1"/>
</dbReference>
<evidence type="ECO:0000313" key="15">
    <source>
        <dbReference type="Proteomes" id="UP000587586"/>
    </source>
</evidence>
<accession>A0A6V8N8B4</accession>
<dbReference type="PANTHER" id="PTHR30329">
    <property type="entry name" value="STATOR ELEMENT OF FLAGELLAR MOTOR COMPLEX"/>
    <property type="match status" value="1"/>
</dbReference>
<sequence length="461" mass="51061">MKRFLLPFLVPVLLLATLAVAHAGVTAESFSVSPFVGGYSFLGREHLETRPVGGVRGGYNFTRHVGAEAVFDFTRTEGRYSDIDYNIYDYHFDMLYHFMPDGPLVPYLAAGYGGQTRYSAYEGSVTHGVFNYGGGVKFFLTEKMALRGDVRHLIQKHNEHSYHDLQYTVGLDFLFGGVKPAAAAQAQPTPPPQAQSEPPAPAPAEVPPAVIPTEPKRGHFTYCVTLHGEFDIDRALIRPEYHEEIARVGDFMKKYPDTTAVIEGHTDNVGDADYNQKLSQRRAEAVVNYLVDNYGIDRSRLTAKGYGLSRPVADNATDAGRQKNRRVEAVIDCAFDASKVEPPERICMGLVLDFDSGSAQIRPQNRSEIAKVADFMKRYPTTTALIEGHTDIEGSPETNMKLSQERAQAVVAYLVQEFGIEQNRLAAKGYGATRRVAYNATPEGRAKNRRINAVIDCVIQK</sequence>
<organism evidence="14 15">
    <name type="scientific">Geomonas limicola</name>
    <dbReference type="NCBI Taxonomy" id="2740186"/>
    <lineage>
        <taxon>Bacteria</taxon>
        <taxon>Pseudomonadati</taxon>
        <taxon>Thermodesulfobacteriota</taxon>
        <taxon>Desulfuromonadia</taxon>
        <taxon>Geobacterales</taxon>
        <taxon>Geobacteraceae</taxon>
        <taxon>Geomonas</taxon>
    </lineage>
</organism>
<keyword evidence="6" id="KW-0406">Ion transport</keyword>
<keyword evidence="2" id="KW-0813">Transport</keyword>
<evidence type="ECO:0000256" key="1">
    <source>
        <dbReference type="ARBA" id="ARBA00004571"/>
    </source>
</evidence>
<comment type="subcellular location">
    <subcellularLocation>
        <location evidence="1">Cell outer membrane</location>
        <topology evidence="1">Multi-pass membrane protein</topology>
    </subcellularLocation>
</comment>
<dbReference type="EMBL" id="BLXZ01000004">
    <property type="protein sequence ID" value="GFO68822.1"/>
    <property type="molecule type" value="Genomic_DNA"/>
</dbReference>
<dbReference type="SUPFAM" id="SSF103088">
    <property type="entry name" value="OmpA-like"/>
    <property type="match status" value="2"/>
</dbReference>
<comment type="caution">
    <text evidence="14">The sequence shown here is derived from an EMBL/GenBank/DDBJ whole genome shotgun (WGS) entry which is preliminary data.</text>
</comment>
<dbReference type="Gene3D" id="3.30.1330.60">
    <property type="entry name" value="OmpA-like domain"/>
    <property type="match status" value="2"/>
</dbReference>
<dbReference type="Gene3D" id="2.40.160.20">
    <property type="match status" value="1"/>
</dbReference>
<evidence type="ECO:0000256" key="7">
    <source>
        <dbReference type="ARBA" id="ARBA00023114"/>
    </source>
</evidence>
<dbReference type="GO" id="GO:0006811">
    <property type="term" value="P:monoatomic ion transport"/>
    <property type="evidence" value="ECO:0007669"/>
    <property type="project" value="UniProtKB-KW"/>
</dbReference>
<feature type="domain" description="OmpA-like" evidence="13">
    <location>
        <begin position="341"/>
        <end position="459"/>
    </location>
</feature>
<evidence type="ECO:0000256" key="6">
    <source>
        <dbReference type="ARBA" id="ARBA00023065"/>
    </source>
</evidence>
<reference evidence="15" key="1">
    <citation type="submission" date="2020-06" db="EMBL/GenBank/DDBJ databases">
        <title>Draft genomic sequecing of Geomonas sp. Red745.</title>
        <authorList>
            <person name="Itoh H."/>
            <person name="Xu Z.X."/>
            <person name="Ushijima N."/>
            <person name="Masuda Y."/>
            <person name="Shiratori Y."/>
            <person name="Senoo K."/>
        </authorList>
    </citation>
    <scope>NUCLEOTIDE SEQUENCE [LARGE SCALE GENOMIC DNA]</scope>
    <source>
        <strain evidence="15">Red745</strain>
    </source>
</reference>
<dbReference type="InterPro" id="IPR050330">
    <property type="entry name" value="Bact_OuterMem_StrucFunc"/>
</dbReference>
<dbReference type="SUPFAM" id="SSF56925">
    <property type="entry name" value="OMPA-like"/>
    <property type="match status" value="1"/>
</dbReference>
<evidence type="ECO:0000256" key="10">
    <source>
        <dbReference type="PROSITE-ProRule" id="PRU00473"/>
    </source>
</evidence>
<dbReference type="PROSITE" id="PS51123">
    <property type="entry name" value="OMPA_2"/>
    <property type="match status" value="2"/>
</dbReference>
<evidence type="ECO:0000256" key="11">
    <source>
        <dbReference type="SAM" id="MobiDB-lite"/>
    </source>
</evidence>
<dbReference type="Proteomes" id="UP000587586">
    <property type="component" value="Unassembled WGS sequence"/>
</dbReference>
<dbReference type="Pfam" id="PF13505">
    <property type="entry name" value="OMP_b-brl"/>
    <property type="match status" value="1"/>
</dbReference>
<keyword evidence="4" id="KW-0812">Transmembrane</keyword>
<protein>
    <submittedName>
        <fullName evidence="14">Membrane protein</fullName>
    </submittedName>
</protein>
<dbReference type="InterPro" id="IPR006664">
    <property type="entry name" value="OMP_bac"/>
</dbReference>
<feature type="chain" id="PRO_5028467281" evidence="12">
    <location>
        <begin position="24"/>
        <end position="461"/>
    </location>
</feature>
<feature type="region of interest" description="Disordered" evidence="11">
    <location>
        <begin position="182"/>
        <end position="211"/>
    </location>
</feature>
<keyword evidence="3" id="KW-1134">Transmembrane beta strand</keyword>
<evidence type="ECO:0000256" key="12">
    <source>
        <dbReference type="SAM" id="SignalP"/>
    </source>
</evidence>
<evidence type="ECO:0000256" key="9">
    <source>
        <dbReference type="ARBA" id="ARBA00023237"/>
    </source>
</evidence>
<dbReference type="PANTHER" id="PTHR30329:SF21">
    <property type="entry name" value="LIPOPROTEIN YIAD-RELATED"/>
    <property type="match status" value="1"/>
</dbReference>
<feature type="signal peptide" evidence="12">
    <location>
        <begin position="1"/>
        <end position="23"/>
    </location>
</feature>
<keyword evidence="7" id="KW-0626">Porin</keyword>
<proteinExistence type="predicted"/>
<dbReference type="PRINTS" id="PR01021">
    <property type="entry name" value="OMPADOMAIN"/>
</dbReference>
<dbReference type="CDD" id="cd07185">
    <property type="entry name" value="OmpA_C-like"/>
    <property type="match status" value="2"/>
</dbReference>
<evidence type="ECO:0000256" key="4">
    <source>
        <dbReference type="ARBA" id="ARBA00022692"/>
    </source>
</evidence>
<dbReference type="AlphaFoldDB" id="A0A6V8N8B4"/>
<dbReference type="GO" id="GO:0009279">
    <property type="term" value="C:cell outer membrane"/>
    <property type="evidence" value="ECO:0007669"/>
    <property type="project" value="UniProtKB-SubCell"/>
</dbReference>
<evidence type="ECO:0000256" key="2">
    <source>
        <dbReference type="ARBA" id="ARBA00022448"/>
    </source>
</evidence>
<keyword evidence="8 10" id="KW-0472">Membrane</keyword>
<evidence type="ECO:0000256" key="3">
    <source>
        <dbReference type="ARBA" id="ARBA00022452"/>
    </source>
</evidence>
<dbReference type="InterPro" id="IPR036737">
    <property type="entry name" value="OmpA-like_sf"/>
</dbReference>